<dbReference type="InterPro" id="IPR050464">
    <property type="entry name" value="Zeta_carotene_desat/Oxidored"/>
</dbReference>
<dbReference type="PANTHER" id="PTHR42923:SF17">
    <property type="entry name" value="AMINE OXIDASE DOMAIN-CONTAINING PROTEIN"/>
    <property type="match status" value="1"/>
</dbReference>
<proteinExistence type="predicted"/>
<dbReference type="SUPFAM" id="SSF51905">
    <property type="entry name" value="FAD/NAD(P)-binding domain"/>
    <property type="match status" value="1"/>
</dbReference>
<evidence type="ECO:0000259" key="1">
    <source>
        <dbReference type="Pfam" id="PF01593"/>
    </source>
</evidence>
<evidence type="ECO:0000313" key="2">
    <source>
        <dbReference type="EMBL" id="GGK42703.1"/>
    </source>
</evidence>
<feature type="domain" description="Amine oxidase" evidence="1">
    <location>
        <begin position="12"/>
        <end position="413"/>
    </location>
</feature>
<dbReference type="InterPro" id="IPR002937">
    <property type="entry name" value="Amino_oxidase"/>
</dbReference>
<comment type="caution">
    <text evidence="2">The sequence shown here is derived from an EMBL/GenBank/DDBJ whole genome shotgun (WGS) entry which is preliminary data.</text>
</comment>
<dbReference type="Proteomes" id="UP000662200">
    <property type="component" value="Unassembled WGS sequence"/>
</dbReference>
<dbReference type="GO" id="GO:0016491">
    <property type="term" value="F:oxidoreductase activity"/>
    <property type="evidence" value="ECO:0007669"/>
    <property type="project" value="InterPro"/>
</dbReference>
<accession>A0A8J3BU93</accession>
<dbReference type="Pfam" id="PF01593">
    <property type="entry name" value="Amino_oxidase"/>
    <property type="match status" value="1"/>
</dbReference>
<gene>
    <name evidence="2" type="ORF">GCM10010124_39440</name>
</gene>
<protein>
    <submittedName>
        <fullName evidence="2">Amine oxidase</fullName>
    </submittedName>
</protein>
<evidence type="ECO:0000313" key="3">
    <source>
        <dbReference type="Proteomes" id="UP000662200"/>
    </source>
</evidence>
<organism evidence="2 3">
    <name type="scientific">Pilimelia terevasa</name>
    <dbReference type="NCBI Taxonomy" id="53372"/>
    <lineage>
        <taxon>Bacteria</taxon>
        <taxon>Bacillati</taxon>
        <taxon>Actinomycetota</taxon>
        <taxon>Actinomycetes</taxon>
        <taxon>Micromonosporales</taxon>
        <taxon>Micromonosporaceae</taxon>
        <taxon>Pilimelia</taxon>
    </lineage>
</organism>
<dbReference type="PANTHER" id="PTHR42923">
    <property type="entry name" value="PROTOPORPHYRINOGEN OXIDASE"/>
    <property type="match status" value="1"/>
</dbReference>
<dbReference type="InterPro" id="IPR036188">
    <property type="entry name" value="FAD/NAD-bd_sf"/>
</dbReference>
<name>A0A8J3BU93_9ACTN</name>
<reference evidence="2" key="2">
    <citation type="submission" date="2020-09" db="EMBL/GenBank/DDBJ databases">
        <authorList>
            <person name="Sun Q."/>
            <person name="Ohkuma M."/>
        </authorList>
    </citation>
    <scope>NUCLEOTIDE SEQUENCE</scope>
    <source>
        <strain evidence="2">JCM 3091</strain>
    </source>
</reference>
<dbReference type="RefSeq" id="WP_189115861.1">
    <property type="nucleotide sequence ID" value="NZ_BMQC01000023.1"/>
</dbReference>
<sequence length="420" mass="46053">MTGRVAVVGAGISGLTAAYLLRRRYDVALYEAAPRLGGHAHTHDVTDAAGRALRVDSGFIVHNRRTYPQLLRLFTELGVPTQASEMSMSIRVGRTGLEYAGGRGLRGIFAQRRRVASPAFLRLLGQIRRFHRDARHFLRTSDDADRTTLGEFLDRHGFGPAFVRDFAVPLVSCVWSTGTRTALDYPARYLFRFLDHHGLLQVGNSPRWRTVVGGSRTYVDAVRAVLADVRLDCAVAGVRRGVDGVTVTDARGGAARYDKVVLATHADEALDLLDDATAAEKEVLGAFRYAANTATLHSDDRLLPAARGARACWNYLVPETDDGDPAPVVSYWMNRLHRLRTATPYLVTLNAPERIDPAKVIAQMRYTHPVYDLAAVAAQRRLPELTTDRTAFAGAYHGWGFHEDGCRSGAAAAEAFGAGW</sequence>
<dbReference type="Gene3D" id="3.50.50.60">
    <property type="entry name" value="FAD/NAD(P)-binding domain"/>
    <property type="match status" value="1"/>
</dbReference>
<keyword evidence="3" id="KW-1185">Reference proteome</keyword>
<reference evidence="2" key="1">
    <citation type="journal article" date="2014" name="Int. J. Syst. Evol. Microbiol.">
        <title>Complete genome sequence of Corynebacterium casei LMG S-19264T (=DSM 44701T), isolated from a smear-ripened cheese.</title>
        <authorList>
            <consortium name="US DOE Joint Genome Institute (JGI-PGF)"/>
            <person name="Walter F."/>
            <person name="Albersmeier A."/>
            <person name="Kalinowski J."/>
            <person name="Ruckert C."/>
        </authorList>
    </citation>
    <scope>NUCLEOTIDE SEQUENCE</scope>
    <source>
        <strain evidence="2">JCM 3091</strain>
    </source>
</reference>
<dbReference type="EMBL" id="BMQC01000023">
    <property type="protein sequence ID" value="GGK42703.1"/>
    <property type="molecule type" value="Genomic_DNA"/>
</dbReference>
<dbReference type="AlphaFoldDB" id="A0A8J3BU93"/>